<dbReference type="SUPFAM" id="SSF53383">
    <property type="entry name" value="PLP-dependent transferases"/>
    <property type="match status" value="1"/>
</dbReference>
<dbReference type="OrthoDB" id="9804366at2"/>
<dbReference type="InterPro" id="IPR015424">
    <property type="entry name" value="PyrdxlP-dep_Trfase"/>
</dbReference>
<dbReference type="PANTHER" id="PTHR43586">
    <property type="entry name" value="CYSTEINE DESULFURASE"/>
    <property type="match status" value="1"/>
</dbReference>
<dbReference type="PIRSF" id="PIRSF005572">
    <property type="entry name" value="NifS"/>
    <property type="match status" value="1"/>
</dbReference>
<dbReference type="Gene3D" id="3.90.1150.10">
    <property type="entry name" value="Aspartate Aminotransferase, domain 1"/>
    <property type="match status" value="1"/>
</dbReference>
<dbReference type="RefSeq" id="WP_146790999.1">
    <property type="nucleotide sequence ID" value="NZ_BAABIO010000003.1"/>
</dbReference>
<dbReference type="CDD" id="cd06453">
    <property type="entry name" value="SufS_like"/>
    <property type="match status" value="1"/>
</dbReference>
<dbReference type="AlphaFoldDB" id="A0A5B8UMY6"/>
<name>A0A5B8UMY6_9BACT</name>
<evidence type="ECO:0000256" key="2">
    <source>
        <dbReference type="ARBA" id="ARBA00002824"/>
    </source>
</evidence>
<dbReference type="InterPro" id="IPR015422">
    <property type="entry name" value="PyrdxlP-dep_Trfase_small"/>
</dbReference>
<sequence length="414" mass="45939">MTGILEIEKGLDIQAIRKHFPVLEREVKGRPLVYFDNAATAQKPQVVIDALINYYSDYNANIHRGIHTLAEEATAAFEGTRDAIKEFINAESREQIIFTSGTTEGINLVAQTWGRQNIKAGDEIIISNMEHHSNIVPWYLLAQEKGAVIKVIPINDAGELEMDAFEKLLSEKTKFVSIVHVSNALGTINPVKEIIAKAHEAGAKVLVDGAQSTVHLDIDVQDLNTDFFVFSSHKLYGPTGIGALYGRKELLEEIPPYQGGGEMIKDVSFTNITWNDLPYKFEAGTPNIADAIAFKTAMDFTKAIGREKIRQHENELLAYATEQLMQIPGLRIIGTAKKKISVLSFVIDNVHPQDIGILLDNKGIAVRTGHHCAQPLMERLCIRGTTRASFAMYNTKEEVDAMMEALRKAIKLLS</sequence>
<evidence type="ECO:0000256" key="1">
    <source>
        <dbReference type="ARBA" id="ARBA00001933"/>
    </source>
</evidence>
<evidence type="ECO:0000313" key="11">
    <source>
        <dbReference type="Proteomes" id="UP000321204"/>
    </source>
</evidence>
<dbReference type="EC" id="2.8.1.7" evidence="8"/>
<dbReference type="PROSITE" id="PS00595">
    <property type="entry name" value="AA_TRANSFER_CLASS_5"/>
    <property type="match status" value="1"/>
</dbReference>
<dbReference type="EMBL" id="CP042433">
    <property type="protein sequence ID" value="QEC58047.1"/>
    <property type="molecule type" value="Genomic_DNA"/>
</dbReference>
<comment type="similarity">
    <text evidence="3 8">Belongs to the class-V pyridoxal-phosphate-dependent aminotransferase family. Csd subfamily.</text>
</comment>
<evidence type="ECO:0000313" key="10">
    <source>
        <dbReference type="EMBL" id="QEC58047.1"/>
    </source>
</evidence>
<dbReference type="GO" id="GO:0006534">
    <property type="term" value="P:cysteine metabolic process"/>
    <property type="evidence" value="ECO:0007669"/>
    <property type="project" value="UniProtKB-UniRule"/>
</dbReference>
<feature type="domain" description="Aminotransferase class V" evidence="9">
    <location>
        <begin position="33"/>
        <end position="401"/>
    </location>
</feature>
<comment type="cofactor">
    <cofactor evidence="1 7">
        <name>pyridoxal 5'-phosphate</name>
        <dbReference type="ChEBI" id="CHEBI:597326"/>
    </cofactor>
</comment>
<dbReference type="KEGG" id="fgg:FSB75_19760"/>
<evidence type="ECO:0000256" key="6">
    <source>
        <dbReference type="ARBA" id="ARBA00050776"/>
    </source>
</evidence>
<dbReference type="Gene3D" id="3.40.640.10">
    <property type="entry name" value="Type I PLP-dependent aspartate aminotransferase-like (Major domain)"/>
    <property type="match status" value="1"/>
</dbReference>
<accession>A0A5B8UMY6</accession>
<dbReference type="InterPro" id="IPR016454">
    <property type="entry name" value="Cysteine_dSase"/>
</dbReference>
<protein>
    <recommendedName>
        <fullName evidence="8">Cysteine desulfurase</fullName>
        <ecNumber evidence="8">2.8.1.7</ecNumber>
    </recommendedName>
</protein>
<comment type="function">
    <text evidence="2 8">Catalyzes the removal of elemental sulfur and selenium atoms from L-cysteine, L-cystine, L-selenocysteine, and L-selenocystine to produce L-alanine.</text>
</comment>
<dbReference type="GO" id="GO:0031071">
    <property type="term" value="F:cysteine desulfurase activity"/>
    <property type="evidence" value="ECO:0007669"/>
    <property type="project" value="UniProtKB-UniRule"/>
</dbReference>
<dbReference type="Pfam" id="PF00266">
    <property type="entry name" value="Aminotran_5"/>
    <property type="match status" value="1"/>
</dbReference>
<gene>
    <name evidence="10" type="ORF">FSB75_19760</name>
</gene>
<keyword evidence="11" id="KW-1185">Reference proteome</keyword>
<dbReference type="InterPro" id="IPR010970">
    <property type="entry name" value="Cys_dSase_SufS"/>
</dbReference>
<keyword evidence="4 8" id="KW-0808">Transferase</keyword>
<evidence type="ECO:0000256" key="8">
    <source>
        <dbReference type="RuleBase" id="RU004506"/>
    </source>
</evidence>
<dbReference type="InterPro" id="IPR015421">
    <property type="entry name" value="PyrdxlP-dep_Trfase_major"/>
</dbReference>
<dbReference type="GO" id="GO:0030170">
    <property type="term" value="F:pyridoxal phosphate binding"/>
    <property type="evidence" value="ECO:0007669"/>
    <property type="project" value="UniProtKB-UniRule"/>
</dbReference>
<comment type="catalytic activity">
    <reaction evidence="6 8">
        <text>(sulfur carrier)-H + L-cysteine = (sulfur carrier)-SH + L-alanine</text>
        <dbReference type="Rhea" id="RHEA:43892"/>
        <dbReference type="Rhea" id="RHEA-COMP:14737"/>
        <dbReference type="Rhea" id="RHEA-COMP:14739"/>
        <dbReference type="ChEBI" id="CHEBI:29917"/>
        <dbReference type="ChEBI" id="CHEBI:35235"/>
        <dbReference type="ChEBI" id="CHEBI:57972"/>
        <dbReference type="ChEBI" id="CHEBI:64428"/>
        <dbReference type="EC" id="2.8.1.7"/>
    </reaction>
</comment>
<evidence type="ECO:0000259" key="9">
    <source>
        <dbReference type="Pfam" id="PF00266"/>
    </source>
</evidence>
<dbReference type="Proteomes" id="UP000321204">
    <property type="component" value="Chromosome"/>
</dbReference>
<evidence type="ECO:0000256" key="4">
    <source>
        <dbReference type="ARBA" id="ARBA00022679"/>
    </source>
</evidence>
<evidence type="ECO:0000256" key="5">
    <source>
        <dbReference type="ARBA" id="ARBA00022898"/>
    </source>
</evidence>
<dbReference type="NCBIfam" id="TIGR01979">
    <property type="entry name" value="sufS"/>
    <property type="match status" value="1"/>
</dbReference>
<proteinExistence type="inferred from homology"/>
<organism evidence="10 11">
    <name type="scientific">Flavisolibacter ginsenosidimutans</name>
    <dbReference type="NCBI Taxonomy" id="661481"/>
    <lineage>
        <taxon>Bacteria</taxon>
        <taxon>Pseudomonadati</taxon>
        <taxon>Bacteroidota</taxon>
        <taxon>Chitinophagia</taxon>
        <taxon>Chitinophagales</taxon>
        <taxon>Chitinophagaceae</taxon>
        <taxon>Flavisolibacter</taxon>
    </lineage>
</organism>
<reference evidence="10 11" key="1">
    <citation type="journal article" date="2015" name="Int. J. Syst. Evol. Microbiol.">
        <title>Flavisolibacter ginsenosidimutans sp. nov., with ginsenoside-converting activity isolated from soil used for cultivating ginseng.</title>
        <authorList>
            <person name="Zhao Y."/>
            <person name="Liu Q."/>
            <person name="Kang M.S."/>
            <person name="Jin F."/>
            <person name="Yu H."/>
            <person name="Im W.T."/>
        </authorList>
    </citation>
    <scope>NUCLEOTIDE SEQUENCE [LARGE SCALE GENOMIC DNA]</scope>
    <source>
        <strain evidence="10 11">Gsoil 636</strain>
    </source>
</reference>
<evidence type="ECO:0000256" key="3">
    <source>
        <dbReference type="ARBA" id="ARBA00010447"/>
    </source>
</evidence>
<dbReference type="InterPro" id="IPR020578">
    <property type="entry name" value="Aminotrans_V_PyrdxlP_BS"/>
</dbReference>
<keyword evidence="5 8" id="KW-0663">Pyridoxal phosphate</keyword>
<dbReference type="PANTHER" id="PTHR43586:SF8">
    <property type="entry name" value="CYSTEINE DESULFURASE 1, CHLOROPLASTIC"/>
    <property type="match status" value="1"/>
</dbReference>
<dbReference type="InterPro" id="IPR000192">
    <property type="entry name" value="Aminotrans_V_dom"/>
</dbReference>
<evidence type="ECO:0000256" key="7">
    <source>
        <dbReference type="RuleBase" id="RU004504"/>
    </source>
</evidence>